<evidence type="ECO:0000256" key="1">
    <source>
        <dbReference type="ARBA" id="ARBA00004432"/>
    </source>
</evidence>
<evidence type="ECO:0000256" key="8">
    <source>
        <dbReference type="ARBA" id="ARBA00022847"/>
    </source>
</evidence>
<comment type="subcellular location">
    <subcellularLocation>
        <location evidence="2">Basolateral cell membrane</location>
        <topology evidence="2">Multi-pass membrane protein</topology>
    </subcellularLocation>
    <subcellularLocation>
        <location evidence="3">Cytoplasmic vesicle</location>
        <location evidence="3">Secretory vesicle membrane</location>
        <topology evidence="3">Multi-pass membrane protein</topology>
    </subcellularLocation>
    <subcellularLocation>
        <location evidence="1">Cytoplasmic vesicle</location>
        <location evidence="1">Secretory vesicle</location>
        <location evidence="1">Synaptic vesicle membrane</location>
    </subcellularLocation>
    <subcellularLocation>
        <location evidence="4">Lysosome membrane</location>
    </subcellularLocation>
</comment>
<evidence type="ECO:0000256" key="10">
    <source>
        <dbReference type="ARBA" id="ARBA00023018"/>
    </source>
</evidence>
<feature type="transmembrane region" description="Helical" evidence="26">
    <location>
        <begin position="12"/>
        <end position="38"/>
    </location>
</feature>
<dbReference type="FunFam" id="1.20.1250.20:FF:000067">
    <property type="entry name" value="sialin isoform X2"/>
    <property type="match status" value="1"/>
</dbReference>
<evidence type="ECO:0000256" key="4">
    <source>
        <dbReference type="ARBA" id="ARBA00004656"/>
    </source>
</evidence>
<dbReference type="InterPro" id="IPR050382">
    <property type="entry name" value="MFS_Na/Anion_cotransporter"/>
</dbReference>
<evidence type="ECO:0000256" key="25">
    <source>
        <dbReference type="ARBA" id="ARBA00081925"/>
    </source>
</evidence>
<evidence type="ECO:0000256" key="20">
    <source>
        <dbReference type="ARBA" id="ARBA00051612"/>
    </source>
</evidence>
<evidence type="ECO:0000256" key="6">
    <source>
        <dbReference type="ARBA" id="ARBA00022475"/>
    </source>
</evidence>
<accession>A0AAV1ZBV3</accession>
<dbReference type="GO" id="GO:0006820">
    <property type="term" value="P:monoatomic anion transport"/>
    <property type="evidence" value="ECO:0007669"/>
    <property type="project" value="TreeGrafter"/>
</dbReference>
<keyword evidence="10" id="KW-0770">Synapse</keyword>
<evidence type="ECO:0000256" key="2">
    <source>
        <dbReference type="ARBA" id="ARBA00004554"/>
    </source>
</evidence>
<feature type="transmembrane region" description="Helical" evidence="26">
    <location>
        <begin position="175"/>
        <end position="194"/>
    </location>
</feature>
<evidence type="ECO:0000256" key="12">
    <source>
        <dbReference type="ARBA" id="ARBA00023180"/>
    </source>
</evidence>
<evidence type="ECO:0000256" key="16">
    <source>
        <dbReference type="ARBA" id="ARBA00050554"/>
    </source>
</evidence>
<dbReference type="EMBL" id="CAXIEN010000037">
    <property type="protein sequence ID" value="CAL1268945.1"/>
    <property type="molecule type" value="Genomic_DNA"/>
</dbReference>
<dbReference type="GO" id="GO:0015293">
    <property type="term" value="F:symporter activity"/>
    <property type="evidence" value="ECO:0007669"/>
    <property type="project" value="UniProtKB-KW"/>
</dbReference>
<evidence type="ECO:0000313" key="28">
    <source>
        <dbReference type="EMBL" id="CAL1268945.1"/>
    </source>
</evidence>
<evidence type="ECO:0000256" key="19">
    <source>
        <dbReference type="ARBA" id="ARBA00051447"/>
    </source>
</evidence>
<keyword evidence="29" id="KW-1185">Reference proteome</keyword>
<comment type="catalytic activity">
    <reaction evidence="19">
        <text>L-glutamate(out) = L-glutamate(in)</text>
        <dbReference type="Rhea" id="RHEA:66336"/>
        <dbReference type="ChEBI" id="CHEBI:29985"/>
    </reaction>
    <physiologicalReaction direction="left-to-right" evidence="19">
        <dbReference type="Rhea" id="RHEA:66337"/>
    </physiologicalReaction>
</comment>
<dbReference type="PANTHER" id="PTHR11662:SF399">
    <property type="entry name" value="FI19708P1-RELATED"/>
    <property type="match status" value="1"/>
</dbReference>
<dbReference type="Proteomes" id="UP001497382">
    <property type="component" value="Unassembled WGS sequence"/>
</dbReference>
<dbReference type="GO" id="GO:0005765">
    <property type="term" value="C:lysosomal membrane"/>
    <property type="evidence" value="ECO:0007669"/>
    <property type="project" value="UniProtKB-SubCell"/>
</dbReference>
<reference evidence="28 29" key="1">
    <citation type="submission" date="2024-04" db="EMBL/GenBank/DDBJ databases">
        <authorList>
            <person name="Rising A."/>
            <person name="Reimegard J."/>
            <person name="Sonavane S."/>
            <person name="Akerstrom W."/>
            <person name="Nylinder S."/>
            <person name="Hedman E."/>
            <person name="Kallberg Y."/>
        </authorList>
    </citation>
    <scope>NUCLEOTIDE SEQUENCE [LARGE SCALE GENOMIC DNA]</scope>
</reference>
<keyword evidence="13" id="KW-0458">Lysosome</keyword>
<feature type="domain" description="Major facilitator superfamily (MFS) profile" evidence="27">
    <location>
        <begin position="11"/>
        <end position="461"/>
    </location>
</feature>
<dbReference type="SUPFAM" id="SSF103473">
    <property type="entry name" value="MFS general substrate transporter"/>
    <property type="match status" value="1"/>
</dbReference>
<dbReference type="PANTHER" id="PTHR11662">
    <property type="entry name" value="SOLUTE CARRIER FAMILY 17"/>
    <property type="match status" value="1"/>
</dbReference>
<dbReference type="GO" id="GO:0016323">
    <property type="term" value="C:basolateral plasma membrane"/>
    <property type="evidence" value="ECO:0007669"/>
    <property type="project" value="UniProtKB-SubCell"/>
</dbReference>
<evidence type="ECO:0000256" key="17">
    <source>
        <dbReference type="ARBA" id="ARBA00050625"/>
    </source>
</evidence>
<keyword evidence="8" id="KW-0769">Symport</keyword>
<feature type="transmembrane region" description="Helical" evidence="26">
    <location>
        <begin position="436"/>
        <end position="455"/>
    </location>
</feature>
<evidence type="ECO:0000256" key="18">
    <source>
        <dbReference type="ARBA" id="ARBA00051403"/>
    </source>
</evidence>
<keyword evidence="7 26" id="KW-0812">Transmembrane</keyword>
<proteinExistence type="predicted"/>
<feature type="transmembrane region" description="Helical" evidence="26">
    <location>
        <begin position="347"/>
        <end position="378"/>
    </location>
</feature>
<evidence type="ECO:0000256" key="13">
    <source>
        <dbReference type="ARBA" id="ARBA00023228"/>
    </source>
</evidence>
<evidence type="ECO:0000256" key="3">
    <source>
        <dbReference type="ARBA" id="ARBA00004638"/>
    </source>
</evidence>
<evidence type="ECO:0000256" key="9">
    <source>
        <dbReference type="ARBA" id="ARBA00022989"/>
    </source>
</evidence>
<evidence type="ECO:0000256" key="21">
    <source>
        <dbReference type="ARBA" id="ARBA00056891"/>
    </source>
</evidence>
<protein>
    <recommendedName>
        <fullName evidence="22">Sialin</fullName>
    </recommendedName>
    <alternativeName>
        <fullName evidence="25">H(+)/nitrate cotransporter</fullName>
    </alternativeName>
    <alternativeName>
        <fullName evidence="23">H(+)/sialic acid cotransporter</fullName>
    </alternativeName>
    <alternativeName>
        <fullName evidence="24">Vesicular excitatory amino acid transporter</fullName>
    </alternativeName>
</protein>
<evidence type="ECO:0000256" key="5">
    <source>
        <dbReference type="ARBA" id="ARBA00022448"/>
    </source>
</evidence>
<dbReference type="PROSITE" id="PS50850">
    <property type="entry name" value="MFS"/>
    <property type="match status" value="1"/>
</dbReference>
<comment type="catalytic activity">
    <reaction evidence="18">
        <text>N-acetyl-L-aspartyl-L-glutamate(out) = N-acetyl-L-aspartyl-L-glutamate(in)</text>
        <dbReference type="Rhea" id="RHEA:72599"/>
        <dbReference type="ChEBI" id="CHEBI:76931"/>
    </reaction>
    <physiologicalReaction direction="left-to-right" evidence="18">
        <dbReference type="Rhea" id="RHEA:72600"/>
    </physiologicalReaction>
</comment>
<keyword evidence="11 26" id="KW-0472">Membrane</keyword>
<dbReference type="Pfam" id="PF07690">
    <property type="entry name" value="MFS_1"/>
    <property type="match status" value="1"/>
</dbReference>
<evidence type="ECO:0000256" key="15">
    <source>
        <dbReference type="ARBA" id="ARBA00050101"/>
    </source>
</evidence>
<comment type="catalytic activity">
    <reaction evidence="15">
        <text>2 nitrate(out) + H(+)(out) = 2 nitrate(in) + H(+)(in)</text>
        <dbReference type="Rhea" id="RHEA:71539"/>
        <dbReference type="ChEBI" id="CHEBI:15378"/>
        <dbReference type="ChEBI" id="CHEBI:17632"/>
    </reaction>
    <physiologicalReaction direction="left-to-right" evidence="15">
        <dbReference type="Rhea" id="RHEA:71540"/>
    </physiologicalReaction>
</comment>
<dbReference type="InterPro" id="IPR020846">
    <property type="entry name" value="MFS_dom"/>
</dbReference>
<comment type="catalytic activity">
    <reaction evidence="16">
        <text>L-aspartate(out) = L-aspartate(in)</text>
        <dbReference type="Rhea" id="RHEA:66332"/>
        <dbReference type="ChEBI" id="CHEBI:29991"/>
    </reaction>
    <physiologicalReaction direction="left-to-right" evidence="16">
        <dbReference type="Rhea" id="RHEA:66333"/>
    </physiologicalReaction>
</comment>
<dbReference type="Gene3D" id="1.20.1250.20">
    <property type="entry name" value="MFS general substrate transporter like domains"/>
    <property type="match status" value="2"/>
</dbReference>
<gene>
    <name evidence="28" type="ORF">LARSCL_LOCUS4468</name>
</gene>
<keyword evidence="9 26" id="KW-1133">Transmembrane helix</keyword>
<evidence type="ECO:0000256" key="24">
    <source>
        <dbReference type="ARBA" id="ARBA00081195"/>
    </source>
</evidence>
<feature type="transmembrane region" description="Helical" evidence="26">
    <location>
        <begin position="206"/>
        <end position="226"/>
    </location>
</feature>
<evidence type="ECO:0000313" key="29">
    <source>
        <dbReference type="Proteomes" id="UP001497382"/>
    </source>
</evidence>
<dbReference type="CDD" id="cd17318">
    <property type="entry name" value="MFS_SLC17"/>
    <property type="match status" value="1"/>
</dbReference>
<comment type="caution">
    <text evidence="28">The sequence shown here is derived from an EMBL/GenBank/DDBJ whole genome shotgun (WGS) entry which is preliminary data.</text>
</comment>
<dbReference type="InterPro" id="IPR011701">
    <property type="entry name" value="MFS"/>
</dbReference>
<keyword evidence="6" id="KW-1003">Cell membrane</keyword>
<evidence type="ECO:0000259" key="27">
    <source>
        <dbReference type="PROSITE" id="PS50850"/>
    </source>
</evidence>
<dbReference type="GO" id="GO:0046942">
    <property type="term" value="P:carboxylic acid transport"/>
    <property type="evidence" value="ECO:0007669"/>
    <property type="project" value="UniProtKB-ARBA"/>
</dbReference>
<evidence type="ECO:0000256" key="11">
    <source>
        <dbReference type="ARBA" id="ARBA00023136"/>
    </source>
</evidence>
<feature type="transmembrane region" description="Helical" evidence="26">
    <location>
        <begin position="398"/>
        <end position="424"/>
    </location>
</feature>
<evidence type="ECO:0000256" key="23">
    <source>
        <dbReference type="ARBA" id="ARBA00080244"/>
    </source>
</evidence>
<sequence length="487" mass="53375">MKMCYIPKRGIFTVLAFFGILIIYTTRVNMSVAIVAMVNSTQDTLVNGTHIVAGCPNLWHNETQSNENEFKGAKYKWNSETQGIILSSFYYGYVVTQLPGGVLCGKLGAKWLFGGGVLITTSLYLLIPLAASWGVIAVAAIRILEGLGEGLTFPAIAHAISNWSPKFERSRMSTIISLGIPIGNIVGSPISGFLCSSDQFGGWPSTFYLFGTLGCAWFLLWCILAYETPESHPGISKTELKHIQLNKSEKTKTDISIPWKDIFLSLPMWAVIIGHFGHNYAFLMFLTMMPTYFKTILHFDIKTNSLLSALPYAVQGISALLISYFADKLRESNKLKVTTIRKICNTIGLFSPALCCLGIIAAGCEAQVIIALLCLAMFLNGFVYSGFNVTHIDMSPDYAGVLFGITNSLANTAGILSPMIVGLITANGESVENWNTIFFITSAVYIVCGLFYAIFASAEVQPWGLASSNARKDDQKKDKIFYIEPTI</sequence>
<dbReference type="InterPro" id="IPR036259">
    <property type="entry name" value="MFS_trans_sf"/>
</dbReference>
<evidence type="ECO:0000256" key="14">
    <source>
        <dbReference type="ARBA" id="ARBA00023329"/>
    </source>
</evidence>
<evidence type="ECO:0000256" key="26">
    <source>
        <dbReference type="SAM" id="Phobius"/>
    </source>
</evidence>
<comment type="function">
    <text evidence="21">Receptor for CM101, a polysaccharide produced by group B Streptococcus with antipathoangiogenic properties.</text>
</comment>
<dbReference type="AlphaFoldDB" id="A0AAV1ZBV3"/>
<keyword evidence="12" id="KW-0325">Glycoprotein</keyword>
<comment type="catalytic activity">
    <reaction evidence="20">
        <text>D-glucuronate(out) + H(+)(out) = D-glucuronate(in) + H(+)(in)</text>
        <dbReference type="Rhea" id="RHEA:72591"/>
        <dbReference type="ChEBI" id="CHEBI:15378"/>
        <dbReference type="ChEBI" id="CHEBI:58720"/>
    </reaction>
    <physiologicalReaction direction="left-to-right" evidence="20">
        <dbReference type="Rhea" id="RHEA:72592"/>
    </physiologicalReaction>
</comment>
<organism evidence="28 29">
    <name type="scientific">Larinioides sclopetarius</name>
    <dbReference type="NCBI Taxonomy" id="280406"/>
    <lineage>
        <taxon>Eukaryota</taxon>
        <taxon>Metazoa</taxon>
        <taxon>Ecdysozoa</taxon>
        <taxon>Arthropoda</taxon>
        <taxon>Chelicerata</taxon>
        <taxon>Arachnida</taxon>
        <taxon>Araneae</taxon>
        <taxon>Araneomorphae</taxon>
        <taxon>Entelegynae</taxon>
        <taxon>Araneoidea</taxon>
        <taxon>Araneidae</taxon>
        <taxon>Larinioides</taxon>
    </lineage>
</organism>
<evidence type="ECO:0000256" key="7">
    <source>
        <dbReference type="ARBA" id="ARBA00022692"/>
    </source>
</evidence>
<evidence type="ECO:0000256" key="22">
    <source>
        <dbReference type="ARBA" id="ARBA00069713"/>
    </source>
</evidence>
<comment type="catalytic activity">
    <reaction evidence="17">
        <text>N-acetylneuraminate(in) + H(+)(in) = N-acetylneuraminate(out) + H(+)(out)</text>
        <dbReference type="Rhea" id="RHEA:28987"/>
        <dbReference type="ChEBI" id="CHEBI:15378"/>
        <dbReference type="ChEBI" id="CHEBI:35418"/>
    </reaction>
    <physiologicalReaction direction="right-to-left" evidence="17">
        <dbReference type="Rhea" id="RHEA:28989"/>
    </physiologicalReaction>
</comment>
<dbReference type="GO" id="GO:0030672">
    <property type="term" value="C:synaptic vesicle membrane"/>
    <property type="evidence" value="ECO:0007669"/>
    <property type="project" value="UniProtKB-SubCell"/>
</dbReference>
<feature type="transmembrane region" description="Helical" evidence="26">
    <location>
        <begin position="306"/>
        <end position="326"/>
    </location>
</feature>
<dbReference type="FunFam" id="1.20.1250.20:FF:000003">
    <property type="entry name" value="Solute carrier family 17 member 3"/>
    <property type="match status" value="1"/>
</dbReference>
<name>A0AAV1ZBV3_9ARAC</name>
<feature type="transmembrane region" description="Helical" evidence="26">
    <location>
        <begin position="262"/>
        <end position="286"/>
    </location>
</feature>
<keyword evidence="14" id="KW-0968">Cytoplasmic vesicle</keyword>
<keyword evidence="5" id="KW-0813">Transport</keyword>